<reference evidence="1 2" key="1">
    <citation type="submission" date="2016-04" db="EMBL/GenBank/DDBJ databases">
        <title>Draft genome sequence of Aeribacillus pallidus 8m3 from petroleum reservoir.</title>
        <authorList>
            <person name="Poltaraus A.B."/>
            <person name="Nazina T.N."/>
            <person name="Tourova T.P."/>
            <person name="Malakho S.M."/>
            <person name="Korshunova A.V."/>
            <person name="Sokolova D.S."/>
        </authorList>
    </citation>
    <scope>NUCLEOTIDE SEQUENCE [LARGE SCALE GENOMIC DNA]</scope>
    <source>
        <strain evidence="1 2">8m3</strain>
    </source>
</reference>
<dbReference type="EMBL" id="LWBR01000022">
    <property type="protein sequence ID" value="KZN96481.1"/>
    <property type="molecule type" value="Genomic_DNA"/>
</dbReference>
<proteinExistence type="predicted"/>
<accession>A0A165XWP9</accession>
<keyword evidence="2" id="KW-1185">Reference proteome</keyword>
<protein>
    <recommendedName>
        <fullName evidence="3">Sce7726 family protein</fullName>
    </recommendedName>
</protein>
<evidence type="ECO:0000313" key="2">
    <source>
        <dbReference type="Proteomes" id="UP000076476"/>
    </source>
</evidence>
<organism evidence="1 2">
    <name type="scientific">Aeribacillus pallidus</name>
    <dbReference type="NCBI Taxonomy" id="33936"/>
    <lineage>
        <taxon>Bacteria</taxon>
        <taxon>Bacillati</taxon>
        <taxon>Bacillota</taxon>
        <taxon>Bacilli</taxon>
        <taxon>Bacillales</taxon>
        <taxon>Bacillaceae</taxon>
        <taxon>Aeribacillus</taxon>
    </lineage>
</organism>
<comment type="caution">
    <text evidence="1">The sequence shown here is derived from an EMBL/GenBank/DDBJ whole genome shotgun (WGS) entry which is preliminary data.</text>
</comment>
<evidence type="ECO:0008006" key="3">
    <source>
        <dbReference type="Google" id="ProtNLM"/>
    </source>
</evidence>
<sequence>MEKLKDQDIRKVLLEELNKKYYHDPETRIVNEMGIHNGRSRVDIAVINGILHGYEIKSESDTLTRLPRQMDYYNRLFERMTIVVDKKYFEEVKELVPHWWGIILVNKTNTGVRLVQKRKGRKVASQDKELLLNLLWKKELEGFVDFLGYPKSMKKLRKGLLFELILKECDIKTIREYVYSTLKNREPWLN</sequence>
<dbReference type="OrthoDB" id="128875at2"/>
<name>A0A165XWP9_9BACI</name>
<dbReference type="RefSeq" id="WP_063387873.1">
    <property type="nucleotide sequence ID" value="NZ_LWBR01000022.1"/>
</dbReference>
<gene>
    <name evidence="1" type="ORF">AZI98_08595</name>
</gene>
<dbReference type="NCBIfam" id="NF033832">
    <property type="entry name" value="sce7726_fam"/>
    <property type="match status" value="1"/>
</dbReference>
<dbReference type="AlphaFoldDB" id="A0A165XWP9"/>
<dbReference type="InterPro" id="IPR047729">
    <property type="entry name" value="Sce7726-like"/>
</dbReference>
<evidence type="ECO:0000313" key="1">
    <source>
        <dbReference type="EMBL" id="KZN96481.1"/>
    </source>
</evidence>
<dbReference type="Proteomes" id="UP000076476">
    <property type="component" value="Unassembled WGS sequence"/>
</dbReference>